<dbReference type="InterPro" id="IPR052763">
    <property type="entry name" value="DnaJ_C4"/>
</dbReference>
<dbReference type="OrthoDB" id="552049at2759"/>
<name>A0A8T0D6X9_9TREM</name>
<proteinExistence type="predicted"/>
<dbReference type="InterPro" id="IPR036869">
    <property type="entry name" value="J_dom_sf"/>
</dbReference>
<dbReference type="EMBL" id="JTDF01019736">
    <property type="protein sequence ID" value="KAF8562488.1"/>
    <property type="molecule type" value="Genomic_DNA"/>
</dbReference>
<dbReference type="SUPFAM" id="SSF46565">
    <property type="entry name" value="Chaperone J-domain"/>
    <property type="match status" value="1"/>
</dbReference>
<reference evidence="2 3" key="1">
    <citation type="submission" date="2019-07" db="EMBL/GenBank/DDBJ databases">
        <title>Annotation for the trematode Paragonimus westermani.</title>
        <authorList>
            <person name="Choi Y.-J."/>
        </authorList>
    </citation>
    <scope>NUCLEOTIDE SEQUENCE [LARGE SCALE GENOMIC DNA]</scope>
    <source>
        <strain evidence="2">180907_Pwestermani</strain>
    </source>
</reference>
<dbReference type="PANTHER" id="PTHR44825:SF1">
    <property type="entry name" value="DNAJ HOMOLOG SUBFAMILY C MEMBER 4"/>
    <property type="match status" value="1"/>
</dbReference>
<comment type="caution">
    <text evidence="2">The sequence shown here is derived from an EMBL/GenBank/DDBJ whole genome shotgun (WGS) entry which is preliminary data.</text>
</comment>
<dbReference type="Gene3D" id="1.10.287.110">
    <property type="entry name" value="DnaJ domain"/>
    <property type="match status" value="1"/>
</dbReference>
<sequence>MQFFRHTNSLASGFTRWWPAFNYSQTLVHRWQHHLLLDLWDKDDPYQVLGVDVNATVEEIRSAYYAQSKLLHPDRLHIVQTDKPISAEAFHRLSAAYSLLSDPNSRRTYDLQQTIQRRIRTNSTTVSLFTSIISLHVYAASRSGKAISTSRFVKSLC</sequence>
<dbReference type="CDD" id="cd06257">
    <property type="entry name" value="DnaJ"/>
    <property type="match status" value="1"/>
</dbReference>
<organism evidence="2 3">
    <name type="scientific">Paragonimus westermani</name>
    <dbReference type="NCBI Taxonomy" id="34504"/>
    <lineage>
        <taxon>Eukaryota</taxon>
        <taxon>Metazoa</taxon>
        <taxon>Spiralia</taxon>
        <taxon>Lophotrochozoa</taxon>
        <taxon>Platyhelminthes</taxon>
        <taxon>Trematoda</taxon>
        <taxon>Digenea</taxon>
        <taxon>Plagiorchiida</taxon>
        <taxon>Troglotremata</taxon>
        <taxon>Troglotrematidae</taxon>
        <taxon>Paragonimus</taxon>
    </lineage>
</organism>
<feature type="domain" description="J" evidence="1">
    <location>
        <begin position="44"/>
        <end position="113"/>
    </location>
</feature>
<dbReference type="PROSITE" id="PS00636">
    <property type="entry name" value="DNAJ_1"/>
    <property type="match status" value="1"/>
</dbReference>
<dbReference type="Proteomes" id="UP000699462">
    <property type="component" value="Unassembled WGS sequence"/>
</dbReference>
<keyword evidence="3" id="KW-1185">Reference proteome</keyword>
<dbReference type="AlphaFoldDB" id="A0A8T0D6X9"/>
<dbReference type="InterPro" id="IPR018253">
    <property type="entry name" value="DnaJ_domain_CS"/>
</dbReference>
<evidence type="ECO:0000313" key="3">
    <source>
        <dbReference type="Proteomes" id="UP000699462"/>
    </source>
</evidence>
<evidence type="ECO:0000259" key="1">
    <source>
        <dbReference type="PROSITE" id="PS50076"/>
    </source>
</evidence>
<dbReference type="InterPro" id="IPR001623">
    <property type="entry name" value="DnaJ_domain"/>
</dbReference>
<dbReference type="SMART" id="SM00271">
    <property type="entry name" value="DnaJ"/>
    <property type="match status" value="1"/>
</dbReference>
<gene>
    <name evidence="2" type="ORF">P879_10661</name>
</gene>
<accession>A0A8T0D6X9</accession>
<dbReference type="PRINTS" id="PR00625">
    <property type="entry name" value="JDOMAIN"/>
</dbReference>
<dbReference type="PANTHER" id="PTHR44825">
    <property type="match status" value="1"/>
</dbReference>
<dbReference type="PROSITE" id="PS50076">
    <property type="entry name" value="DNAJ_2"/>
    <property type="match status" value="1"/>
</dbReference>
<dbReference type="Pfam" id="PF00226">
    <property type="entry name" value="DnaJ"/>
    <property type="match status" value="1"/>
</dbReference>
<protein>
    <recommendedName>
        <fullName evidence="1">J domain-containing protein</fullName>
    </recommendedName>
</protein>
<evidence type="ECO:0000313" key="2">
    <source>
        <dbReference type="EMBL" id="KAF8562488.1"/>
    </source>
</evidence>